<comment type="caution">
    <text evidence="1">The sequence shown here is derived from an EMBL/GenBank/DDBJ whole genome shotgun (WGS) entry which is preliminary data.</text>
</comment>
<dbReference type="PANTHER" id="PTHR38115">
    <property type="entry name" value="LIPOCALIN-LIKE DOMAIN-CONTAINING PROTEIN"/>
    <property type="match status" value="1"/>
</dbReference>
<accession>A0A1Y2FSI3</accession>
<reference evidence="1 2" key="1">
    <citation type="submission" date="2016-07" db="EMBL/GenBank/DDBJ databases">
        <title>Pervasive Adenine N6-methylation of Active Genes in Fungi.</title>
        <authorList>
            <consortium name="DOE Joint Genome Institute"/>
            <person name="Mondo S.J."/>
            <person name="Dannebaum R.O."/>
            <person name="Kuo R.C."/>
            <person name="Labutti K."/>
            <person name="Haridas S."/>
            <person name="Kuo A."/>
            <person name="Salamov A."/>
            <person name="Ahrendt S.R."/>
            <person name="Lipzen A."/>
            <person name="Sullivan W."/>
            <person name="Andreopoulos W.B."/>
            <person name="Clum A."/>
            <person name="Lindquist E."/>
            <person name="Daum C."/>
            <person name="Ramamoorthy G.K."/>
            <person name="Gryganskyi A."/>
            <person name="Culley D."/>
            <person name="Magnuson J.K."/>
            <person name="James T.Y."/>
            <person name="O'Malley M.A."/>
            <person name="Stajich J.E."/>
            <person name="Spatafora J.W."/>
            <person name="Visel A."/>
            <person name="Grigoriev I.V."/>
        </authorList>
    </citation>
    <scope>NUCLEOTIDE SEQUENCE [LARGE SCALE GENOMIC DNA]</scope>
    <source>
        <strain evidence="1 2">12-1054</strain>
    </source>
</reference>
<organism evidence="1 2">
    <name type="scientific">Protomyces lactucae-debilis</name>
    <dbReference type="NCBI Taxonomy" id="2754530"/>
    <lineage>
        <taxon>Eukaryota</taxon>
        <taxon>Fungi</taxon>
        <taxon>Dikarya</taxon>
        <taxon>Ascomycota</taxon>
        <taxon>Taphrinomycotina</taxon>
        <taxon>Taphrinomycetes</taxon>
        <taxon>Taphrinales</taxon>
        <taxon>Protomycetaceae</taxon>
        <taxon>Protomyces</taxon>
    </lineage>
</organism>
<dbReference type="Proteomes" id="UP000193685">
    <property type="component" value="Unassembled WGS sequence"/>
</dbReference>
<dbReference type="GeneID" id="63786946"/>
<evidence type="ECO:0000313" key="1">
    <source>
        <dbReference type="EMBL" id="ORY86970.1"/>
    </source>
</evidence>
<dbReference type="EMBL" id="MCFI01000002">
    <property type="protein sequence ID" value="ORY86970.1"/>
    <property type="molecule type" value="Genomic_DNA"/>
</dbReference>
<proteinExistence type="predicted"/>
<name>A0A1Y2FSI3_PROLT</name>
<dbReference type="PANTHER" id="PTHR38115:SF1">
    <property type="entry name" value="LIPOCALIN-LIKE DOMAIN-CONTAINING PROTEIN"/>
    <property type="match status" value="1"/>
</dbReference>
<dbReference type="InterPro" id="IPR053037">
    <property type="entry name" value="Pericyclase_pydY-like"/>
</dbReference>
<evidence type="ECO:0000313" key="2">
    <source>
        <dbReference type="Proteomes" id="UP000193685"/>
    </source>
</evidence>
<dbReference type="OrthoDB" id="425354at2759"/>
<sequence>MAAPAAHAGYLNQGKFNMNTILSDKHDDVLAAQGVGFIKRKAIGMVTVSVTNTVKQVDGVTVIESASQAANIPGAKEEIWLDNKPHAANHEIYGHMLTTSTTKKPEEITDAWLKADWLPESFDAEGKLLYIHSESDPTANKNKWTADVVSGYCNLEIDGTTQKRWVRKNAFKCTSKPLERNVRLVYDYVGEK</sequence>
<dbReference type="RefSeq" id="XP_040727826.1">
    <property type="nucleotide sequence ID" value="XM_040870347.1"/>
</dbReference>
<dbReference type="AlphaFoldDB" id="A0A1Y2FSI3"/>
<keyword evidence="2" id="KW-1185">Reference proteome</keyword>
<protein>
    <submittedName>
        <fullName evidence="1">Uncharacterized protein</fullName>
    </submittedName>
</protein>
<gene>
    <name evidence="1" type="ORF">BCR37DRAFT_385413</name>
</gene>